<keyword evidence="1" id="KW-0472">Membrane</keyword>
<evidence type="ECO:0000313" key="2">
    <source>
        <dbReference type="EMBL" id="GAA5148158.1"/>
    </source>
</evidence>
<proteinExistence type="predicted"/>
<dbReference type="Proteomes" id="UP001500221">
    <property type="component" value="Unassembled WGS sequence"/>
</dbReference>
<reference evidence="3" key="1">
    <citation type="journal article" date="2019" name="Int. J. Syst. Evol. Microbiol.">
        <title>The Global Catalogue of Microorganisms (GCM) 10K type strain sequencing project: providing services to taxonomists for standard genome sequencing and annotation.</title>
        <authorList>
            <consortium name="The Broad Institute Genomics Platform"/>
            <consortium name="The Broad Institute Genome Sequencing Center for Infectious Disease"/>
            <person name="Wu L."/>
            <person name="Ma J."/>
        </authorList>
    </citation>
    <scope>NUCLEOTIDE SEQUENCE [LARGE SCALE GENOMIC DNA]</scope>
    <source>
        <strain evidence="3">JCM 18459</strain>
    </source>
</reference>
<comment type="caution">
    <text evidence="2">The sequence shown here is derived from an EMBL/GenBank/DDBJ whole genome shotgun (WGS) entry which is preliminary data.</text>
</comment>
<feature type="transmembrane region" description="Helical" evidence="1">
    <location>
        <begin position="186"/>
        <end position="202"/>
    </location>
</feature>
<sequence>MADDYTMFEVQKFLDDVQDKIDELQSGVNNVLQNLPWWVPDWAIDPVYDKWNELMDAWGAAIQDLQNLLDNIGEAWTLRASALAWRQEVEAETSSVGGTIGLGQLSTDDVFSGVSANAYRSIVPGQQQAANAMKPQYTTKVAEGLDDTADAINKSLSTVQEALVALGVAVAGAIVAIAGAAAVIPLIAGIVTCIGAMATFAVKMMNAKDQLIDDCQAVVSSWDGALEDWTNFDTNNSWPKAVFPA</sequence>
<accession>A0ABP9PKU7</accession>
<organism evidence="2 3">
    <name type="scientific">Nocardioides marinquilinus</name>
    <dbReference type="NCBI Taxonomy" id="1210400"/>
    <lineage>
        <taxon>Bacteria</taxon>
        <taxon>Bacillati</taxon>
        <taxon>Actinomycetota</taxon>
        <taxon>Actinomycetes</taxon>
        <taxon>Propionibacteriales</taxon>
        <taxon>Nocardioidaceae</taxon>
        <taxon>Nocardioides</taxon>
    </lineage>
</organism>
<keyword evidence="1" id="KW-0812">Transmembrane</keyword>
<name>A0ABP9PKU7_9ACTN</name>
<feature type="transmembrane region" description="Helical" evidence="1">
    <location>
        <begin position="162"/>
        <end position="180"/>
    </location>
</feature>
<protein>
    <recommendedName>
        <fullName evidence="4">WXG100 family type VII secretion target</fullName>
    </recommendedName>
</protein>
<gene>
    <name evidence="2" type="ORF">GCM10023340_21650</name>
</gene>
<keyword evidence="3" id="KW-1185">Reference proteome</keyword>
<dbReference type="RefSeq" id="WP_345458141.1">
    <property type="nucleotide sequence ID" value="NZ_BAABKG010000002.1"/>
</dbReference>
<keyword evidence="1" id="KW-1133">Transmembrane helix</keyword>
<evidence type="ECO:0000313" key="3">
    <source>
        <dbReference type="Proteomes" id="UP001500221"/>
    </source>
</evidence>
<evidence type="ECO:0000256" key="1">
    <source>
        <dbReference type="SAM" id="Phobius"/>
    </source>
</evidence>
<evidence type="ECO:0008006" key="4">
    <source>
        <dbReference type="Google" id="ProtNLM"/>
    </source>
</evidence>
<dbReference type="EMBL" id="BAABKG010000002">
    <property type="protein sequence ID" value="GAA5148158.1"/>
    <property type="molecule type" value="Genomic_DNA"/>
</dbReference>